<dbReference type="EMBL" id="BRXS01000002">
    <property type="protein sequence ID" value="GLC24502.1"/>
    <property type="molecule type" value="Genomic_DNA"/>
</dbReference>
<keyword evidence="2 4" id="KW-0238">DNA-binding</keyword>
<dbReference type="InterPro" id="IPR036271">
    <property type="entry name" value="Tet_transcr_reg_TetR-rel_C_sf"/>
</dbReference>
<dbReference type="PANTHER" id="PTHR30055">
    <property type="entry name" value="HTH-TYPE TRANSCRIPTIONAL REGULATOR RUTR"/>
    <property type="match status" value="1"/>
</dbReference>
<feature type="compositionally biased region" description="Basic residues" evidence="5">
    <location>
        <begin position="1"/>
        <end position="10"/>
    </location>
</feature>
<dbReference type="PRINTS" id="PR00455">
    <property type="entry name" value="HTHTETR"/>
</dbReference>
<dbReference type="Pfam" id="PF00440">
    <property type="entry name" value="TetR_N"/>
    <property type="match status" value="1"/>
</dbReference>
<feature type="DNA-binding region" description="H-T-H motif" evidence="4">
    <location>
        <begin position="48"/>
        <end position="67"/>
    </location>
</feature>
<evidence type="ECO:0000256" key="4">
    <source>
        <dbReference type="PROSITE-ProRule" id="PRU00335"/>
    </source>
</evidence>
<dbReference type="PROSITE" id="PS50977">
    <property type="entry name" value="HTH_TETR_2"/>
    <property type="match status" value="1"/>
</dbReference>
<evidence type="ECO:0000313" key="7">
    <source>
        <dbReference type="EMBL" id="GLC24502.1"/>
    </source>
</evidence>
<keyword evidence="8" id="KW-1185">Reference proteome</keyword>
<comment type="caution">
    <text evidence="7">The sequence shown here is derived from an EMBL/GenBank/DDBJ whole genome shotgun (WGS) entry which is preliminary data.</text>
</comment>
<dbReference type="Gene3D" id="1.10.357.10">
    <property type="entry name" value="Tetracycline Repressor, domain 2"/>
    <property type="match status" value="1"/>
</dbReference>
<organism evidence="7 8">
    <name type="scientific">Roseisolibacter agri</name>
    <dbReference type="NCBI Taxonomy" id="2014610"/>
    <lineage>
        <taxon>Bacteria</taxon>
        <taxon>Pseudomonadati</taxon>
        <taxon>Gemmatimonadota</taxon>
        <taxon>Gemmatimonadia</taxon>
        <taxon>Gemmatimonadales</taxon>
        <taxon>Gemmatimonadaceae</taxon>
        <taxon>Roseisolibacter</taxon>
    </lineage>
</organism>
<dbReference type="GO" id="GO:0000976">
    <property type="term" value="F:transcription cis-regulatory region binding"/>
    <property type="evidence" value="ECO:0007669"/>
    <property type="project" value="TreeGrafter"/>
</dbReference>
<evidence type="ECO:0000256" key="3">
    <source>
        <dbReference type="ARBA" id="ARBA00023163"/>
    </source>
</evidence>
<evidence type="ECO:0000256" key="2">
    <source>
        <dbReference type="ARBA" id="ARBA00023125"/>
    </source>
</evidence>
<evidence type="ECO:0000259" key="6">
    <source>
        <dbReference type="PROSITE" id="PS50977"/>
    </source>
</evidence>
<dbReference type="GO" id="GO:0003700">
    <property type="term" value="F:DNA-binding transcription factor activity"/>
    <property type="evidence" value="ECO:0007669"/>
    <property type="project" value="TreeGrafter"/>
</dbReference>
<proteinExistence type="predicted"/>
<keyword evidence="3" id="KW-0804">Transcription</keyword>
<evidence type="ECO:0000256" key="5">
    <source>
        <dbReference type="SAM" id="MobiDB-lite"/>
    </source>
</evidence>
<evidence type="ECO:0000313" key="8">
    <source>
        <dbReference type="Proteomes" id="UP001161325"/>
    </source>
</evidence>
<dbReference type="SUPFAM" id="SSF46689">
    <property type="entry name" value="Homeodomain-like"/>
    <property type="match status" value="1"/>
</dbReference>
<accession>A0AA37Q4K6</accession>
<dbReference type="InterPro" id="IPR001647">
    <property type="entry name" value="HTH_TetR"/>
</dbReference>
<keyword evidence="1" id="KW-0805">Transcription regulation</keyword>
<dbReference type="SUPFAM" id="SSF48498">
    <property type="entry name" value="Tetracyclin repressor-like, C-terminal domain"/>
    <property type="match status" value="1"/>
</dbReference>
<dbReference type="InterPro" id="IPR025996">
    <property type="entry name" value="MT1864/Rv1816-like_C"/>
</dbReference>
<sequence>MFGSPRRHVSRMSAARREAQRPRDTDLRTAVLDAARTQLVREGYRDLSMRDVANAVGCSVSSIYLYFAGKDELVHTLMDEGFERWYRRQVELTEQGGTPEARLEAVCRAYVEFGLANPEFYEIMFMFHSDRMARYPKDLFRRARRNLELMADLVRAYAPDTVPTDDDARIRATALWATLHGIVSTIISDRLDRGIDRTRYVEGTIRYALAGVRHAAPETSTRS</sequence>
<dbReference type="Proteomes" id="UP001161325">
    <property type="component" value="Unassembled WGS sequence"/>
</dbReference>
<feature type="domain" description="HTH tetR-type" evidence="6">
    <location>
        <begin position="25"/>
        <end position="85"/>
    </location>
</feature>
<feature type="region of interest" description="Disordered" evidence="5">
    <location>
        <begin position="1"/>
        <end position="23"/>
    </location>
</feature>
<name>A0AA37Q4K6_9BACT</name>
<dbReference type="AlphaFoldDB" id="A0AA37Q4K6"/>
<dbReference type="PANTHER" id="PTHR30055:SF234">
    <property type="entry name" value="HTH-TYPE TRANSCRIPTIONAL REGULATOR BETI"/>
    <property type="match status" value="1"/>
</dbReference>
<dbReference type="InterPro" id="IPR009057">
    <property type="entry name" value="Homeodomain-like_sf"/>
</dbReference>
<evidence type="ECO:0000256" key="1">
    <source>
        <dbReference type="ARBA" id="ARBA00023015"/>
    </source>
</evidence>
<dbReference type="Pfam" id="PF13305">
    <property type="entry name" value="TetR_C_33"/>
    <property type="match status" value="1"/>
</dbReference>
<protein>
    <submittedName>
        <fullName evidence="7">TetR family transcriptional regulator</fullName>
    </submittedName>
</protein>
<gene>
    <name evidence="7" type="ORF">rosag_10150</name>
</gene>
<reference evidence="7" key="1">
    <citation type="submission" date="2022-08" db="EMBL/GenBank/DDBJ databases">
        <title>Draft genome sequencing of Roseisolibacter agri AW1220.</title>
        <authorList>
            <person name="Tobiishi Y."/>
            <person name="Tonouchi A."/>
        </authorList>
    </citation>
    <scope>NUCLEOTIDE SEQUENCE</scope>
    <source>
        <strain evidence="7">AW1220</strain>
    </source>
</reference>
<dbReference type="InterPro" id="IPR050109">
    <property type="entry name" value="HTH-type_TetR-like_transc_reg"/>
</dbReference>